<dbReference type="InterPro" id="IPR036102">
    <property type="entry name" value="OsmC/Ohrsf"/>
</dbReference>
<keyword evidence="2" id="KW-1185">Reference proteome</keyword>
<dbReference type="AlphaFoldDB" id="A0AAJ6HR93"/>
<protein>
    <submittedName>
        <fullName evidence="1">OsmC family protein</fullName>
    </submittedName>
</protein>
<gene>
    <name evidence="1" type="ORF">Q3V37_25595</name>
</gene>
<dbReference type="RefSeq" id="WP_306271917.1">
    <property type="nucleotide sequence ID" value="NZ_CP130472.1"/>
</dbReference>
<proteinExistence type="predicted"/>
<dbReference type="PANTHER" id="PTHR34352">
    <property type="entry name" value="PROTEIN YHFA"/>
    <property type="match status" value="1"/>
</dbReference>
<dbReference type="InterPro" id="IPR003718">
    <property type="entry name" value="OsmC/Ohr_fam"/>
</dbReference>
<dbReference type="SUPFAM" id="SSF82784">
    <property type="entry name" value="OsmC-like"/>
    <property type="match status" value="1"/>
</dbReference>
<dbReference type="Gene3D" id="3.30.300.20">
    <property type="match status" value="1"/>
</dbReference>
<organism evidence="1 2">
    <name type="scientific">Micromonospora profundi</name>
    <dbReference type="NCBI Taxonomy" id="1420889"/>
    <lineage>
        <taxon>Bacteria</taxon>
        <taxon>Bacillati</taxon>
        <taxon>Actinomycetota</taxon>
        <taxon>Actinomycetes</taxon>
        <taxon>Micromonosporales</taxon>
        <taxon>Micromonosporaceae</taxon>
        <taxon>Micromonospora</taxon>
    </lineage>
</organism>
<sequence>MSDDTFRSVEIERTSVGTYVARNVRGGSLSMGTGEDASFTPVELLLAAIGGCSAVDVDYITSRRAEPIGFSVEVSGDKVRDEAGGNRMQNIRVEFTVSFPAGPEGDRARQALPRSLKQSHDRLCTVSRTVELGTPVSVIDTAGATEGLTPPGAV</sequence>
<evidence type="ECO:0000313" key="1">
    <source>
        <dbReference type="EMBL" id="WLS44727.1"/>
    </source>
</evidence>
<dbReference type="Proteomes" id="UP001235874">
    <property type="component" value="Chromosome"/>
</dbReference>
<dbReference type="PANTHER" id="PTHR34352:SF1">
    <property type="entry name" value="PROTEIN YHFA"/>
    <property type="match status" value="1"/>
</dbReference>
<evidence type="ECO:0000313" key="2">
    <source>
        <dbReference type="Proteomes" id="UP001235874"/>
    </source>
</evidence>
<dbReference type="Pfam" id="PF02566">
    <property type="entry name" value="OsmC"/>
    <property type="match status" value="1"/>
</dbReference>
<dbReference type="KEGG" id="mprn:Q3V37_25595"/>
<dbReference type="InterPro" id="IPR015946">
    <property type="entry name" value="KH_dom-like_a/b"/>
</dbReference>
<accession>A0AAJ6HR93</accession>
<reference evidence="1 2" key="1">
    <citation type="submission" date="2023-07" db="EMBL/GenBank/DDBJ databases">
        <title>Micromonospora profundi TRM 95458 converts glycerol to a new osmotic compound.</title>
        <authorList>
            <person name="Lu D."/>
        </authorList>
    </citation>
    <scope>NUCLEOTIDE SEQUENCE [LARGE SCALE GENOMIC DNA]</scope>
    <source>
        <strain evidence="1 2">TRM95458</strain>
    </source>
</reference>
<dbReference type="EMBL" id="CP130472">
    <property type="protein sequence ID" value="WLS44727.1"/>
    <property type="molecule type" value="Genomic_DNA"/>
</dbReference>
<name>A0AAJ6HR93_9ACTN</name>